<reference evidence="1" key="1">
    <citation type="submission" date="2022-06" db="EMBL/GenBank/DDBJ databases">
        <title>Lutimaribacter sp. EGI FJ00013, a novel bacterium isolated from a salt lake sediment enrichment.</title>
        <authorList>
            <person name="Gao L."/>
            <person name="Fang B.-Z."/>
            <person name="Li W.-J."/>
        </authorList>
    </citation>
    <scope>NUCLEOTIDE SEQUENCE</scope>
    <source>
        <strain evidence="1">EGI FJ00013</strain>
    </source>
</reference>
<gene>
    <name evidence="1" type="ORF">M8744_06530</name>
</gene>
<comment type="caution">
    <text evidence="1">The sequence shown here is derived from an EMBL/GenBank/DDBJ whole genome shotgun (WGS) entry which is preliminary data.</text>
</comment>
<evidence type="ECO:0000313" key="1">
    <source>
        <dbReference type="EMBL" id="MCM2561793.1"/>
    </source>
</evidence>
<evidence type="ECO:0000313" key="2">
    <source>
        <dbReference type="Proteomes" id="UP001203036"/>
    </source>
</evidence>
<sequence length="348" mass="37602">MTARPAPFVLAGQEIAPGTRRMIELPVSTLSDHTPVTLSVQVVHGRRPGPVMFASAAVHGDEVIGVDIVRRLLRARPLNGLAGTLMAVPIVNTFGFLNHSRYLPDRRDLNRCFPGSPSGSLGARLAHIFLTEVVARADFGIDLHSAAIQRQNLPQIRLTAGNKRLAQMGEAFGAPVMMTSRLRDGSLRMAAEEMGVDVLLYEAGEGLRFDELAARTGVAGILRVMQAQGMIGARGVPKLRARPVVSDQSSWHRAEASGLFRAWRGIGDLVAEGETLGAISNPFGHAEIEVVSDIQGIVIGRTNMPVVNEGDALFHIAQIWRTAHAEAAMEGMEAHMEAQPLWDEDEII</sequence>
<proteinExistence type="predicted"/>
<dbReference type="Proteomes" id="UP001203036">
    <property type="component" value="Unassembled WGS sequence"/>
</dbReference>
<organism evidence="1 2">
    <name type="scientific">Lutimaribacter degradans</name>
    <dbReference type="NCBI Taxonomy" id="2945989"/>
    <lineage>
        <taxon>Bacteria</taxon>
        <taxon>Pseudomonadati</taxon>
        <taxon>Pseudomonadota</taxon>
        <taxon>Alphaproteobacteria</taxon>
        <taxon>Rhodobacterales</taxon>
        <taxon>Roseobacteraceae</taxon>
        <taxon>Lutimaribacter</taxon>
    </lineage>
</organism>
<name>A0ACC5ZUC7_9RHOB</name>
<protein>
    <submittedName>
        <fullName evidence="1">Succinylglutamate desuccinylase/aspartoacylase family protein</fullName>
    </submittedName>
</protein>
<dbReference type="EMBL" id="JAMQGO010000003">
    <property type="protein sequence ID" value="MCM2561793.1"/>
    <property type="molecule type" value="Genomic_DNA"/>
</dbReference>
<keyword evidence="2" id="KW-1185">Reference proteome</keyword>
<accession>A0ACC5ZUC7</accession>